<protein>
    <recommendedName>
        <fullName evidence="3">Dipicolinate synthase subunit A N-terminal domain-containing protein</fullName>
    </recommendedName>
</protein>
<organism evidence="1 2">
    <name type="scientific">Rhodopseudomonas palustris</name>
    <dbReference type="NCBI Taxonomy" id="1076"/>
    <lineage>
        <taxon>Bacteria</taxon>
        <taxon>Pseudomonadati</taxon>
        <taxon>Pseudomonadota</taxon>
        <taxon>Alphaproteobacteria</taxon>
        <taxon>Hyphomicrobiales</taxon>
        <taxon>Nitrobacteraceae</taxon>
        <taxon>Rhodopseudomonas</taxon>
    </lineage>
</organism>
<dbReference type="Gene3D" id="3.40.50.720">
    <property type="entry name" value="NAD(P)-binding Rossmann-like Domain"/>
    <property type="match status" value="1"/>
</dbReference>
<dbReference type="EMBL" id="QKQS01000003">
    <property type="protein sequence ID" value="PZA13757.1"/>
    <property type="molecule type" value="Genomic_DNA"/>
</dbReference>
<evidence type="ECO:0000313" key="2">
    <source>
        <dbReference type="Proteomes" id="UP000248134"/>
    </source>
</evidence>
<dbReference type="Proteomes" id="UP000248134">
    <property type="component" value="Unassembled WGS sequence"/>
</dbReference>
<reference evidence="1 2" key="1">
    <citation type="submission" date="2018-06" db="EMBL/GenBank/DDBJ databases">
        <title>Draft Whole-Genome Sequence of the purple photosynthetic bacterium Rhodospeudomonas palustris XCP.</title>
        <authorList>
            <person name="Rayyan A."/>
            <person name="Meyer T.E."/>
            <person name="Kyndt J.A."/>
        </authorList>
    </citation>
    <scope>NUCLEOTIDE SEQUENCE [LARGE SCALE GENOMIC DNA]</scope>
    <source>
        <strain evidence="1 2">XCP</strain>
    </source>
</reference>
<name>A0A323UN89_RHOPL</name>
<evidence type="ECO:0008006" key="3">
    <source>
        <dbReference type="Google" id="ProtNLM"/>
    </source>
</evidence>
<sequence length="219" mass="23740">MWRLQFEFWRGLEAVVRIAVLRERPPRSGAPSADCLPPATEDHDDPWRRQLSIGHGCSGPDLATPSINALDLGPDQPQSREQIAVGVVGDRDLVAALVDRLAALDVRIHATAATIDDYVALRSAGAVPHRFEDMPAVAAGIDLLISTSFAHQVGATIVARLPESASILDLAGLPGSVDFEIARRLGRRVIWAAATGETIETSWRRVAAEIEIIRDRGRH</sequence>
<evidence type="ECO:0000313" key="1">
    <source>
        <dbReference type="EMBL" id="PZA13757.1"/>
    </source>
</evidence>
<dbReference type="AlphaFoldDB" id="A0A323UN89"/>
<proteinExistence type="predicted"/>
<accession>A0A323UN89</accession>
<comment type="caution">
    <text evidence="1">The sequence shown here is derived from an EMBL/GenBank/DDBJ whole genome shotgun (WGS) entry which is preliminary data.</text>
</comment>
<gene>
    <name evidence="1" type="ORF">DNX69_01465</name>
</gene>